<evidence type="ECO:0000256" key="6">
    <source>
        <dbReference type="SAM" id="Phobius"/>
    </source>
</evidence>
<dbReference type="PANTHER" id="PTHR32234">
    <property type="entry name" value="THIOL:DISULFIDE INTERCHANGE PROTEIN DSBD"/>
    <property type="match status" value="1"/>
</dbReference>
<protein>
    <submittedName>
        <fullName evidence="10">Thioredoxin family protein</fullName>
    </submittedName>
</protein>
<keyword evidence="11" id="KW-1185">Reference proteome</keyword>
<reference evidence="10" key="1">
    <citation type="submission" date="2021-02" db="EMBL/GenBank/DDBJ databases">
        <title>Skermanella TT6 skin isolate.</title>
        <authorList>
            <person name="Lee K."/>
            <person name="Ganzorig M."/>
        </authorList>
    </citation>
    <scope>NUCLEOTIDE SEQUENCE</scope>
    <source>
        <strain evidence="10">TT6</strain>
    </source>
</reference>
<feature type="signal peptide" evidence="7">
    <location>
        <begin position="1"/>
        <end position="27"/>
    </location>
</feature>
<dbReference type="SUPFAM" id="SSF52833">
    <property type="entry name" value="Thioredoxin-like"/>
    <property type="match status" value="1"/>
</dbReference>
<dbReference type="CDD" id="cd02953">
    <property type="entry name" value="DsbDgamma"/>
    <property type="match status" value="1"/>
</dbReference>
<evidence type="ECO:0000256" key="1">
    <source>
        <dbReference type="ARBA" id="ARBA00004141"/>
    </source>
</evidence>
<dbReference type="InterPro" id="IPR003834">
    <property type="entry name" value="Cyt_c_assmbl_TM_dom"/>
</dbReference>
<keyword evidence="3" id="KW-0201">Cytochrome c-type biogenesis</keyword>
<feature type="transmembrane region" description="Helical" evidence="6">
    <location>
        <begin position="293"/>
        <end position="317"/>
    </location>
</feature>
<accession>A0ABX7B5B3</accession>
<dbReference type="InterPro" id="IPR028250">
    <property type="entry name" value="DsbDN"/>
</dbReference>
<evidence type="ECO:0000256" key="5">
    <source>
        <dbReference type="ARBA" id="ARBA00023136"/>
    </source>
</evidence>
<feature type="transmembrane region" description="Helical" evidence="6">
    <location>
        <begin position="454"/>
        <end position="475"/>
    </location>
</feature>
<name>A0ABX7B5B3_9PROT</name>
<proteinExistence type="predicted"/>
<feature type="chain" id="PRO_5045894520" evidence="7">
    <location>
        <begin position="28"/>
        <end position="713"/>
    </location>
</feature>
<evidence type="ECO:0000259" key="9">
    <source>
        <dbReference type="Pfam" id="PF11412"/>
    </source>
</evidence>
<feature type="transmembrane region" description="Helical" evidence="6">
    <location>
        <begin position="519"/>
        <end position="536"/>
    </location>
</feature>
<comment type="subcellular location">
    <subcellularLocation>
        <location evidence="1">Membrane</location>
        <topology evidence="1">Multi-pass membrane protein</topology>
    </subcellularLocation>
</comment>
<dbReference type="InterPro" id="IPR035671">
    <property type="entry name" value="DsbD_gamma"/>
</dbReference>
<feature type="domain" description="Thiol:disulfide interchange protein DsbD N-terminal" evidence="9">
    <location>
        <begin position="43"/>
        <end position="154"/>
    </location>
</feature>
<dbReference type="Pfam" id="PF13899">
    <property type="entry name" value="Thioredoxin_7"/>
    <property type="match status" value="1"/>
</dbReference>
<keyword evidence="2 6" id="KW-0812">Transmembrane</keyword>
<evidence type="ECO:0000313" key="10">
    <source>
        <dbReference type="EMBL" id="QQP89497.1"/>
    </source>
</evidence>
<feature type="transmembrane region" description="Helical" evidence="6">
    <location>
        <begin position="378"/>
        <end position="401"/>
    </location>
</feature>
<evidence type="ECO:0000313" key="11">
    <source>
        <dbReference type="Proteomes" id="UP000595197"/>
    </source>
</evidence>
<dbReference type="Pfam" id="PF02683">
    <property type="entry name" value="DsbD_TM"/>
    <property type="match status" value="1"/>
</dbReference>
<feature type="transmembrane region" description="Helical" evidence="6">
    <location>
        <begin position="543"/>
        <end position="563"/>
    </location>
</feature>
<dbReference type="Proteomes" id="UP000595197">
    <property type="component" value="Chromosome"/>
</dbReference>
<gene>
    <name evidence="10" type="ORF">IGS68_26590</name>
</gene>
<dbReference type="Gene3D" id="3.40.30.10">
    <property type="entry name" value="Glutaredoxin"/>
    <property type="match status" value="1"/>
</dbReference>
<keyword evidence="7" id="KW-0732">Signal</keyword>
<evidence type="ECO:0000259" key="8">
    <source>
        <dbReference type="Pfam" id="PF02683"/>
    </source>
</evidence>
<feature type="transmembrane region" description="Helical" evidence="6">
    <location>
        <begin position="495"/>
        <end position="513"/>
    </location>
</feature>
<keyword evidence="5 6" id="KW-0472">Membrane</keyword>
<dbReference type="EMBL" id="CP067420">
    <property type="protein sequence ID" value="QQP89497.1"/>
    <property type="molecule type" value="Genomic_DNA"/>
</dbReference>
<feature type="domain" description="Cytochrome C biogenesis protein transmembrane" evidence="8">
    <location>
        <begin position="296"/>
        <end position="509"/>
    </location>
</feature>
<dbReference type="PANTHER" id="PTHR32234:SF3">
    <property type="entry name" value="SUPPRESSION OF COPPER SENSITIVITY PROTEIN"/>
    <property type="match status" value="1"/>
</dbReference>
<evidence type="ECO:0000256" key="2">
    <source>
        <dbReference type="ARBA" id="ARBA00022692"/>
    </source>
</evidence>
<dbReference type="RefSeq" id="WP_201075795.1">
    <property type="nucleotide sequence ID" value="NZ_CP067420.1"/>
</dbReference>
<evidence type="ECO:0000256" key="4">
    <source>
        <dbReference type="ARBA" id="ARBA00022989"/>
    </source>
</evidence>
<dbReference type="Pfam" id="PF11412">
    <property type="entry name" value="DsbD_N"/>
    <property type="match status" value="1"/>
</dbReference>
<evidence type="ECO:0000256" key="7">
    <source>
        <dbReference type="SAM" id="SignalP"/>
    </source>
</evidence>
<keyword evidence="4 6" id="KW-1133">Transmembrane helix</keyword>
<dbReference type="InterPro" id="IPR036249">
    <property type="entry name" value="Thioredoxin-like_sf"/>
</dbReference>
<feature type="transmembrane region" description="Helical" evidence="6">
    <location>
        <begin position="421"/>
        <end position="448"/>
    </location>
</feature>
<feature type="transmembrane region" description="Helical" evidence="6">
    <location>
        <begin position="337"/>
        <end position="358"/>
    </location>
</feature>
<evidence type="ECO:0000256" key="3">
    <source>
        <dbReference type="ARBA" id="ARBA00022748"/>
    </source>
</evidence>
<organism evidence="10 11">
    <name type="scientific">Skermanella cutis</name>
    <dbReference type="NCBI Taxonomy" id="2775420"/>
    <lineage>
        <taxon>Bacteria</taxon>
        <taxon>Pseudomonadati</taxon>
        <taxon>Pseudomonadota</taxon>
        <taxon>Alphaproteobacteria</taxon>
        <taxon>Rhodospirillales</taxon>
        <taxon>Azospirillaceae</taxon>
        <taxon>Skermanella</taxon>
    </lineage>
</organism>
<sequence>MTAGLGIRSVAAVLAMAAAWFGSPAAAATGEWSSHDTLQARLVSPVEAGGDRETIPVGLHLMLADGWKTYWRSPGDAGAPPTVDWSASANVAGVDWRWPAPHRFTLFGLETFGYDREVVFPLDIRVERQGEPVALRGRADVLVCSTVCIPVSLEIALDLPSGPAAADAEAANLVARFEAQVPDDGVHSGLEVEAASVETGKPGALAVRIASSRPMVEPDVLVEGGDWTFGKPEFSFAPDGHGATARLPVTSGPDLVTMPGRMFVVTVTDGPRAAEARVRVAASKTGGTGIGDLVPILLLALLGGLVLNLMPCVLPVLSLKLLSVIDRHDAGRRRVRLGFLTTAAGVVTSMLLLAGMLIGLKLAGSVVGWGVQFQQPLFLVAMAAVLVAFSASLAGGLDISLPSRFATVLGRAGGSGHAGDFATGAFATLLATPCSAPFVGTAVGFALARGPVEILTIFAALGVGLASPYLLVAAFPRLVSLMPRPGRWMATLRRVLAVALLGTAAWLLAVLAAQTSWQAAFVIAGTLAVLGAALILRNRLGFPATLGLVAVSLSAAVASPAMMGKPAETSVTATAWAPFDQAEIGRLVAQGRTVFVDVTADWCITCQANKSLVIDRGEVADALTAPGVVPMRADWTRPDPRISDYLARNDRYGIPFNAVYGPGAPSGIVLPELLSTETVLEALGRARGASTLNSQNIKGGLEVNASDDAPQAR</sequence>